<reference evidence="6" key="1">
    <citation type="submission" date="2017-04" db="EMBL/GenBank/DDBJ databases">
        <authorList>
            <person name="Varghese N."/>
            <person name="Submissions S."/>
        </authorList>
    </citation>
    <scope>NUCLEOTIDE SEQUENCE [LARGE SCALE GENOMIC DNA]</scope>
    <source>
        <strain evidence="6">DSM 12126</strain>
    </source>
</reference>
<dbReference type="PANTHER" id="PTHR31956:SF1">
    <property type="entry name" value="NON-SPECIFIC PHOSPHOLIPASE C1"/>
    <property type="match status" value="1"/>
</dbReference>
<dbReference type="InterPro" id="IPR017767">
    <property type="entry name" value="PC-PLC"/>
</dbReference>
<dbReference type="STRING" id="151894.SAMN04488524_1634"/>
<comment type="similarity">
    <text evidence="1">Belongs to the bacterial phospholipase C family.</text>
</comment>
<evidence type="ECO:0000313" key="5">
    <source>
        <dbReference type="EMBL" id="SMC63743.1"/>
    </source>
</evidence>
<evidence type="ECO:0000256" key="2">
    <source>
        <dbReference type="ARBA" id="ARBA00012018"/>
    </source>
</evidence>
<dbReference type="InterPro" id="IPR017850">
    <property type="entry name" value="Alkaline_phosphatase_core_sf"/>
</dbReference>
<sequence length="795" mass="89815">MNSRRDFLKKAAILSGAAGLPNVVPMSIQKAMAISADPGSTFYDAEHIVFLMQENRSFDHMFGRLKGVRGFNDPRAYTLPDKNKVWLQKDKEGKTYAPFHVDINKTKITWQGGLPHSWNDQVAARNNGRYDKWAPVKSLMSLGYYDRSDVPFYYAMADAFTICDHHFCSSLTGTTPNRLFFWTGTIRPEQNGTSVAAVNNSQAESRNNVYVDWHTFPELLEDHKISWKIYQNEIWTADLQGKDVDSWLGNYGDNAIEYVKRYNVKLSAYFRKNGDNTAKPALSAEQVRARYEKLSDREKNLIDKAFATNINAPDNYLELAPFSYTDDKGEKQTMEIPKNDIFYQFRKDVDEGKLPTVSWLVAPENFSDHTSAPLYGTWYVSETIDILTKNPEVWKKTIFILTYDENDGYFDHLPPYVVPKPNAADTGKVSPKIDIAPDYELKKDSPIGLGYRVPMLIASPWSKGGYVNSQVFDHTSCLQFLEHFLSKKTGKTIKSNNISSWRRAICGDLTSAFRPAKEAGDHIPARLKKEEVIVSINNARNKPPQVKPDPLKAEDIEKINANPSFSPLSSPFMPQQEKGTSLACALPYQLFAECQLDAKKQHIQLYFESGKGNFGQKTVPKGAPFTVYTTDVYKGVNGKNWNYALTAGDQLTDQLKLEHFADNNYDIQVSGPNGFFRRFKGSKNDPSLKTNCNYENTGFLSKKPSGNIELLLENTGKKELKLEIKHNAYKKPLAEVVSLTPGQKTKLVLDLKSSSGWYDFSIMVNGDEQYSRQYAGHVETGEDSITDPFMAGLLL</sequence>
<dbReference type="InterPro" id="IPR008475">
    <property type="entry name" value="PLipase_C_C"/>
</dbReference>
<keyword evidence="6" id="KW-1185">Reference proteome</keyword>
<accession>A0A1W2ASR3</accession>
<dbReference type="AlphaFoldDB" id="A0A1W2ASR3"/>
<dbReference type="EMBL" id="FWXT01000001">
    <property type="protein sequence ID" value="SMC63743.1"/>
    <property type="molecule type" value="Genomic_DNA"/>
</dbReference>
<evidence type="ECO:0000256" key="1">
    <source>
        <dbReference type="ARBA" id="ARBA00009717"/>
    </source>
</evidence>
<dbReference type="PANTHER" id="PTHR31956">
    <property type="entry name" value="NON-SPECIFIC PHOSPHOLIPASE C4-RELATED"/>
    <property type="match status" value="1"/>
</dbReference>
<evidence type="ECO:0000259" key="4">
    <source>
        <dbReference type="Pfam" id="PF05506"/>
    </source>
</evidence>
<protein>
    <recommendedName>
        <fullName evidence="2">phospholipase C</fullName>
        <ecNumber evidence="2">3.1.4.3</ecNumber>
    </recommendedName>
</protein>
<gene>
    <name evidence="5" type="ORF">SAMN04488524_1634</name>
</gene>
<dbReference type="InterPro" id="IPR007312">
    <property type="entry name" value="Phosphoesterase"/>
</dbReference>
<dbReference type="EC" id="3.1.4.3" evidence="2"/>
<evidence type="ECO:0000313" key="6">
    <source>
        <dbReference type="Proteomes" id="UP000192756"/>
    </source>
</evidence>
<organism evidence="5 6">
    <name type="scientific">Pedobacter africanus</name>
    <dbReference type="NCBI Taxonomy" id="151894"/>
    <lineage>
        <taxon>Bacteria</taxon>
        <taxon>Pseudomonadati</taxon>
        <taxon>Bacteroidota</taxon>
        <taxon>Sphingobacteriia</taxon>
        <taxon>Sphingobacteriales</taxon>
        <taxon>Sphingobacteriaceae</taxon>
        <taxon>Pedobacter</taxon>
    </lineage>
</organism>
<dbReference type="CDD" id="cd16014">
    <property type="entry name" value="PLC"/>
    <property type="match status" value="1"/>
</dbReference>
<proteinExistence type="inferred from homology"/>
<dbReference type="RefSeq" id="WP_084237840.1">
    <property type="nucleotide sequence ID" value="NZ_FWXT01000001.1"/>
</dbReference>
<dbReference type="InterPro" id="IPR019546">
    <property type="entry name" value="TAT_signal_bac_arc"/>
</dbReference>
<dbReference type="Pfam" id="PF04185">
    <property type="entry name" value="Phosphoesterase"/>
    <property type="match status" value="1"/>
</dbReference>
<name>A0A1W2ASR3_9SPHI</name>
<dbReference type="OrthoDB" id="980947at2"/>
<feature type="domain" description="Bacterial phospholipase C C-terminal" evidence="4">
    <location>
        <begin position="583"/>
        <end position="681"/>
    </location>
</feature>
<dbReference type="GO" id="GO:0016042">
    <property type="term" value="P:lipid catabolic process"/>
    <property type="evidence" value="ECO:0007669"/>
    <property type="project" value="InterPro"/>
</dbReference>
<dbReference type="Proteomes" id="UP000192756">
    <property type="component" value="Unassembled WGS sequence"/>
</dbReference>
<evidence type="ECO:0000256" key="3">
    <source>
        <dbReference type="ARBA" id="ARBA00022801"/>
    </source>
</evidence>
<keyword evidence="3" id="KW-0378">Hydrolase</keyword>
<dbReference type="GO" id="GO:0034480">
    <property type="term" value="F:phosphatidylcholine phospholipase C activity"/>
    <property type="evidence" value="ECO:0007669"/>
    <property type="project" value="UniProtKB-EC"/>
</dbReference>
<feature type="domain" description="Bacterial phospholipase C C-terminal" evidence="4">
    <location>
        <begin position="698"/>
        <end position="777"/>
    </location>
</feature>
<dbReference type="PROSITE" id="PS51318">
    <property type="entry name" value="TAT"/>
    <property type="match status" value="1"/>
</dbReference>
<dbReference type="Gene3D" id="3.40.720.10">
    <property type="entry name" value="Alkaline Phosphatase, subunit A"/>
    <property type="match status" value="2"/>
</dbReference>
<dbReference type="NCBIfam" id="TIGR03396">
    <property type="entry name" value="PC_PLC"/>
    <property type="match status" value="1"/>
</dbReference>
<dbReference type="InterPro" id="IPR006311">
    <property type="entry name" value="TAT_signal"/>
</dbReference>
<dbReference type="Pfam" id="PF05506">
    <property type="entry name" value="PLipase_C_C"/>
    <property type="match status" value="2"/>
</dbReference>
<dbReference type="NCBIfam" id="TIGR01409">
    <property type="entry name" value="TAT_signal_seq"/>
    <property type="match status" value="1"/>
</dbReference>